<name>A0A839HDD0_9GAMM</name>
<gene>
    <name evidence="8" type="ORF">HUK38_03305</name>
</gene>
<dbReference type="InterPro" id="IPR032831">
    <property type="entry name" value="LptM_cons"/>
</dbReference>
<dbReference type="GO" id="GO:0009279">
    <property type="term" value="C:cell outer membrane"/>
    <property type="evidence" value="ECO:0007669"/>
    <property type="project" value="UniProtKB-SubCell"/>
</dbReference>
<keyword evidence="6 8" id="KW-0449">Lipoprotein</keyword>
<dbReference type="Pfam" id="PF13627">
    <property type="entry name" value="LptM_cons"/>
    <property type="match status" value="1"/>
</dbReference>
<dbReference type="PROSITE" id="PS51257">
    <property type="entry name" value="PROKAR_LIPOPROTEIN"/>
    <property type="match status" value="1"/>
</dbReference>
<protein>
    <submittedName>
        <fullName evidence="8">Lipoprotein</fullName>
    </submittedName>
</protein>
<comment type="subcellular location">
    <subcellularLocation>
        <location evidence="1">Cell outer membrane</location>
        <topology evidence="1">Lipid-anchor</topology>
    </subcellularLocation>
</comment>
<evidence type="ECO:0000256" key="6">
    <source>
        <dbReference type="ARBA" id="ARBA00023288"/>
    </source>
</evidence>
<evidence type="ECO:0000256" key="2">
    <source>
        <dbReference type="ARBA" id="ARBA00022729"/>
    </source>
</evidence>
<keyword evidence="9" id="KW-1185">Reference proteome</keyword>
<dbReference type="EMBL" id="JABVCQ010000005">
    <property type="protein sequence ID" value="MBB1125258.1"/>
    <property type="molecule type" value="Genomic_DNA"/>
</dbReference>
<evidence type="ECO:0000313" key="9">
    <source>
        <dbReference type="Proteomes" id="UP000548632"/>
    </source>
</evidence>
<keyword evidence="4" id="KW-0564">Palmitate</keyword>
<evidence type="ECO:0000256" key="1">
    <source>
        <dbReference type="ARBA" id="ARBA00004459"/>
    </source>
</evidence>
<accession>A0A839HDD0</accession>
<evidence type="ECO:0000256" key="3">
    <source>
        <dbReference type="ARBA" id="ARBA00023136"/>
    </source>
</evidence>
<keyword evidence="3" id="KW-0472">Membrane</keyword>
<dbReference type="Proteomes" id="UP000548632">
    <property type="component" value="Unassembled WGS sequence"/>
</dbReference>
<proteinExistence type="predicted"/>
<sequence length="54" mass="5663">MHTHRLFLLTLPMLLVTFTTGLSACGQKGDLYLPAPPSPATHSPAPAKPVTPAP</sequence>
<reference evidence="8 9" key="1">
    <citation type="journal article" date="2020" name="Arch. Microbiol.">
        <title>The genome sequence of the giant phototrophic gammaproteobacterium Thiospirillum jenense gives insight into its physiological properties and phylogenetic relationships.</title>
        <authorList>
            <person name="Imhoff J.F."/>
            <person name="Meyer T.E."/>
            <person name="Kyndt J.A."/>
        </authorList>
    </citation>
    <scope>NUCLEOTIDE SEQUENCE [LARGE SCALE GENOMIC DNA]</scope>
    <source>
        <strain evidence="8 9">DSM 216</strain>
    </source>
</reference>
<comment type="caution">
    <text evidence="8">The sequence shown here is derived from an EMBL/GenBank/DDBJ whole genome shotgun (WGS) entry which is preliminary data.</text>
</comment>
<dbReference type="AlphaFoldDB" id="A0A839HDD0"/>
<evidence type="ECO:0000256" key="4">
    <source>
        <dbReference type="ARBA" id="ARBA00023139"/>
    </source>
</evidence>
<organism evidence="8 9">
    <name type="scientific">Thiospirillum jenense</name>
    <dbReference type="NCBI Taxonomy" id="1653858"/>
    <lineage>
        <taxon>Bacteria</taxon>
        <taxon>Pseudomonadati</taxon>
        <taxon>Pseudomonadota</taxon>
        <taxon>Gammaproteobacteria</taxon>
        <taxon>Chromatiales</taxon>
        <taxon>Chromatiaceae</taxon>
        <taxon>Thiospirillum</taxon>
    </lineage>
</organism>
<evidence type="ECO:0000256" key="5">
    <source>
        <dbReference type="ARBA" id="ARBA00023237"/>
    </source>
</evidence>
<keyword evidence="2" id="KW-0732">Signal</keyword>
<feature type="region of interest" description="Disordered" evidence="7">
    <location>
        <begin position="29"/>
        <end position="54"/>
    </location>
</feature>
<evidence type="ECO:0000313" key="8">
    <source>
        <dbReference type="EMBL" id="MBB1125258.1"/>
    </source>
</evidence>
<evidence type="ECO:0000256" key="7">
    <source>
        <dbReference type="SAM" id="MobiDB-lite"/>
    </source>
</evidence>
<keyword evidence="5" id="KW-0998">Cell outer membrane</keyword>
<dbReference type="NCBIfam" id="NF047847">
    <property type="entry name" value="SS_mature_LptM"/>
    <property type="match status" value="1"/>
</dbReference>
<dbReference type="RefSeq" id="WP_182582444.1">
    <property type="nucleotide sequence ID" value="NZ_JABVCQ010000005.1"/>
</dbReference>